<comment type="similarity">
    <text evidence="2 5">Belongs to the pseudouridine synthase TruB family. Type 1 subfamily.</text>
</comment>
<comment type="caution">
    <text evidence="10">The sequence shown here is derived from an EMBL/GenBank/DDBJ whole genome shotgun (WGS) entry which is preliminary data.</text>
</comment>
<keyword evidence="3 5" id="KW-0819">tRNA processing</keyword>
<evidence type="ECO:0000313" key="11">
    <source>
        <dbReference type="Proteomes" id="UP001364224"/>
    </source>
</evidence>
<evidence type="ECO:0000256" key="3">
    <source>
        <dbReference type="ARBA" id="ARBA00022694"/>
    </source>
</evidence>
<dbReference type="Proteomes" id="UP001364224">
    <property type="component" value="Unassembled WGS sequence"/>
</dbReference>
<feature type="compositionally biased region" description="Basic and acidic residues" evidence="6">
    <location>
        <begin position="29"/>
        <end position="94"/>
    </location>
</feature>
<gene>
    <name evidence="5" type="primary">truB</name>
    <name evidence="10" type="ORF">V1286_006914</name>
</gene>
<dbReference type="InterPro" id="IPR032819">
    <property type="entry name" value="TruB_C"/>
</dbReference>
<sequence>MIMPTANGGIAQQTADSQDTEKNIFSSESHSDDQGRASDAERRAGGDDKGRAGGDDKGRAGGDGPRAGDGERRAGDGERRLDEGQRRGNNDPRRTKQPRQNHQPRRDKRDVHGWVILDKPIGMTSTHAVAVLKRLFQARRAGHAGTLDPLASGGLPIALGEATKTVPFVMDGRKRYRFTVAWGEERDTDDTEGRVVRTSELRPQADAIRALLPRFTGLIEQIPPQYSAIKVQGERAYDLARDGETVELKPRPVEIHELTLVEHGDNGQSVFEAECGKGTYVRALARDIGRILGCFGHICALRRTLVGPFRETDMIPLEELEALCNRAASGEGSLADALLPVETALDDIPALAVTRADAARLHRGQAVLLRGRDAPNSSGTVYVTVAGRLLALAEIGNGELIPKRVFNLTGLTASPGRSNERV</sequence>
<evidence type="ECO:0000256" key="5">
    <source>
        <dbReference type="HAMAP-Rule" id="MF_01080"/>
    </source>
</evidence>
<dbReference type="GO" id="GO:0160148">
    <property type="term" value="F:tRNA pseudouridine(55) synthase activity"/>
    <property type="evidence" value="ECO:0007669"/>
    <property type="project" value="UniProtKB-EC"/>
</dbReference>
<evidence type="ECO:0000259" key="8">
    <source>
        <dbReference type="Pfam" id="PF09157"/>
    </source>
</evidence>
<feature type="domain" description="tRNA pseudouridine synthase II TruB subfamily 1 C-terminal" evidence="8">
    <location>
        <begin position="349"/>
        <end position="406"/>
    </location>
</feature>
<evidence type="ECO:0000313" key="10">
    <source>
        <dbReference type="EMBL" id="MEH2559385.1"/>
    </source>
</evidence>
<dbReference type="NCBIfam" id="TIGR00431">
    <property type="entry name" value="TruB"/>
    <property type="match status" value="1"/>
</dbReference>
<feature type="active site" description="Nucleophile" evidence="5">
    <location>
        <position position="148"/>
    </location>
</feature>
<dbReference type="Pfam" id="PF01509">
    <property type="entry name" value="TruB_N"/>
    <property type="match status" value="1"/>
</dbReference>
<evidence type="ECO:0000256" key="1">
    <source>
        <dbReference type="ARBA" id="ARBA00000385"/>
    </source>
</evidence>
<dbReference type="SUPFAM" id="SSF55120">
    <property type="entry name" value="Pseudouridine synthase"/>
    <property type="match status" value="1"/>
</dbReference>
<dbReference type="RefSeq" id="WP_334487399.1">
    <property type="nucleotide sequence ID" value="NZ_JAZHRV010000001.1"/>
</dbReference>
<dbReference type="InterPro" id="IPR015240">
    <property type="entry name" value="tRNA_sdUridine_synth_fam1_C"/>
</dbReference>
<evidence type="ECO:0000259" key="7">
    <source>
        <dbReference type="Pfam" id="PF01509"/>
    </source>
</evidence>
<keyword evidence="4 5" id="KW-0413">Isomerase</keyword>
<keyword evidence="11" id="KW-1185">Reference proteome</keyword>
<dbReference type="PANTHER" id="PTHR13767">
    <property type="entry name" value="TRNA-PSEUDOURIDINE SYNTHASE"/>
    <property type="match status" value="1"/>
</dbReference>
<proteinExistence type="inferred from homology"/>
<dbReference type="HAMAP" id="MF_01080">
    <property type="entry name" value="TruB_bact"/>
    <property type="match status" value="1"/>
</dbReference>
<dbReference type="Pfam" id="PF09157">
    <property type="entry name" value="TruB-C_2"/>
    <property type="match status" value="1"/>
</dbReference>
<feature type="compositionally biased region" description="Basic residues" evidence="6">
    <location>
        <begin position="95"/>
        <end position="106"/>
    </location>
</feature>
<organism evidence="10 11">
    <name type="scientific">Bradyrhizobium algeriense</name>
    <dbReference type="NCBI Taxonomy" id="634784"/>
    <lineage>
        <taxon>Bacteria</taxon>
        <taxon>Pseudomonadati</taxon>
        <taxon>Pseudomonadota</taxon>
        <taxon>Alphaproteobacteria</taxon>
        <taxon>Hyphomicrobiales</taxon>
        <taxon>Nitrobacteraceae</taxon>
        <taxon>Bradyrhizobium</taxon>
    </lineage>
</organism>
<dbReference type="Gene3D" id="3.30.2350.10">
    <property type="entry name" value="Pseudouridine synthase"/>
    <property type="match status" value="1"/>
</dbReference>
<dbReference type="InterPro" id="IPR014780">
    <property type="entry name" value="tRNA_psdUridine_synth_TruB"/>
</dbReference>
<evidence type="ECO:0000256" key="4">
    <source>
        <dbReference type="ARBA" id="ARBA00023235"/>
    </source>
</evidence>
<dbReference type="Pfam" id="PF16198">
    <property type="entry name" value="TruB_C_2"/>
    <property type="match status" value="1"/>
</dbReference>
<dbReference type="CDD" id="cd02573">
    <property type="entry name" value="PseudoU_synth_EcTruB"/>
    <property type="match status" value="1"/>
</dbReference>
<protein>
    <recommendedName>
        <fullName evidence="5">tRNA pseudouridine synthase B</fullName>
        <ecNumber evidence="5">5.4.99.25</ecNumber>
    </recommendedName>
    <alternativeName>
        <fullName evidence="5">tRNA pseudouridine(55) synthase</fullName>
        <shortName evidence="5">Psi55 synthase</shortName>
    </alternativeName>
    <alternativeName>
        <fullName evidence="5">tRNA pseudouridylate synthase</fullName>
    </alternativeName>
    <alternativeName>
        <fullName evidence="5">tRNA-uridine isomerase</fullName>
    </alternativeName>
</protein>
<dbReference type="InterPro" id="IPR002501">
    <property type="entry name" value="PsdUridine_synth_N"/>
</dbReference>
<dbReference type="PANTHER" id="PTHR13767:SF2">
    <property type="entry name" value="PSEUDOURIDYLATE SYNTHASE TRUB1"/>
    <property type="match status" value="1"/>
</dbReference>
<dbReference type="EC" id="5.4.99.25" evidence="5"/>
<comment type="catalytic activity">
    <reaction evidence="1 5">
        <text>uridine(55) in tRNA = pseudouridine(55) in tRNA</text>
        <dbReference type="Rhea" id="RHEA:42532"/>
        <dbReference type="Rhea" id="RHEA-COMP:10101"/>
        <dbReference type="Rhea" id="RHEA-COMP:10102"/>
        <dbReference type="ChEBI" id="CHEBI:65314"/>
        <dbReference type="ChEBI" id="CHEBI:65315"/>
        <dbReference type="EC" id="5.4.99.25"/>
    </reaction>
</comment>
<comment type="function">
    <text evidence="5">Responsible for synthesis of pseudouridine from uracil-55 in the psi GC loop of transfer RNAs.</text>
</comment>
<dbReference type="EMBL" id="JAZHRV010000001">
    <property type="protein sequence ID" value="MEH2559385.1"/>
    <property type="molecule type" value="Genomic_DNA"/>
</dbReference>
<feature type="domain" description="tRNA pseudouridylate synthase B C-terminal" evidence="9">
    <location>
        <begin position="282"/>
        <end position="345"/>
    </location>
</feature>
<feature type="region of interest" description="Disordered" evidence="6">
    <location>
        <begin position="1"/>
        <end position="112"/>
    </location>
</feature>
<evidence type="ECO:0000256" key="6">
    <source>
        <dbReference type="SAM" id="MobiDB-lite"/>
    </source>
</evidence>
<feature type="compositionally biased region" description="Polar residues" evidence="6">
    <location>
        <begin position="10"/>
        <end position="28"/>
    </location>
</feature>
<accession>A0ABU8BLK4</accession>
<feature type="domain" description="Pseudouridine synthase II N-terminal" evidence="7">
    <location>
        <begin position="133"/>
        <end position="281"/>
    </location>
</feature>
<dbReference type="InterPro" id="IPR020103">
    <property type="entry name" value="PsdUridine_synth_cat_dom_sf"/>
</dbReference>
<name>A0ABU8BLK4_9BRAD</name>
<evidence type="ECO:0000259" key="9">
    <source>
        <dbReference type="Pfam" id="PF16198"/>
    </source>
</evidence>
<reference evidence="10 11" key="1">
    <citation type="submission" date="2024-02" db="EMBL/GenBank/DDBJ databases">
        <title>Adaptive strategies in a cosmopolitan and abundant soil bacterium.</title>
        <authorList>
            <person name="Carini P."/>
        </authorList>
    </citation>
    <scope>NUCLEOTIDE SEQUENCE [LARGE SCALE GENOMIC DNA]</scope>
    <source>
        <strain evidence="10 11">AZCC 1608</strain>
    </source>
</reference>
<evidence type="ECO:0000256" key="2">
    <source>
        <dbReference type="ARBA" id="ARBA00005642"/>
    </source>
</evidence>